<protein>
    <submittedName>
        <fullName evidence="1">Uncharacterized protein</fullName>
    </submittedName>
</protein>
<dbReference type="KEGG" id="ddc:Dd586_3416"/>
<proteinExistence type="predicted"/>
<dbReference type="HOGENOM" id="CLU_3215445_0_0_6"/>
<dbReference type="Proteomes" id="UP000001446">
    <property type="component" value="Chromosome"/>
</dbReference>
<gene>
    <name evidence="1" type="ordered locus">Dd586_3416</name>
</gene>
<name>D2BVW4_DICZ5</name>
<reference evidence="1" key="1">
    <citation type="submission" date="2009-12" db="EMBL/GenBank/DDBJ databases">
        <title>Complete sequence of Dickeya dadantii Ech586.</title>
        <authorList>
            <consortium name="US DOE Joint Genome Institute"/>
            <person name="Lucas S."/>
            <person name="Copeland A."/>
            <person name="Lapidus A."/>
            <person name="Glavina del Rio T."/>
            <person name="Tice H."/>
            <person name="Bruce D."/>
            <person name="Goodwin L."/>
            <person name="Pitluck S."/>
            <person name="Munk A.C."/>
            <person name="Brettin T."/>
            <person name="Detter J.C."/>
            <person name="Han C."/>
            <person name="Tapia R."/>
            <person name="Larimer F."/>
            <person name="Land M."/>
            <person name="Hauser L."/>
            <person name="Kyrpides N."/>
            <person name="Mikhailova N."/>
            <person name="Balakrishnan V."/>
            <person name="Glasner J."/>
            <person name="Perna N.T."/>
        </authorList>
    </citation>
    <scope>NUCLEOTIDE SEQUENCE [LARGE SCALE GENOMIC DNA]</scope>
    <source>
        <strain evidence="1">Ech586</strain>
    </source>
</reference>
<evidence type="ECO:0000313" key="1">
    <source>
        <dbReference type="EMBL" id="ACZ78248.1"/>
    </source>
</evidence>
<organism evidence="1 2">
    <name type="scientific">Dickeya zeae (strain Ech586)</name>
    <name type="common">Dickeya dadantii (strain Ech586)</name>
    <dbReference type="NCBI Taxonomy" id="590409"/>
    <lineage>
        <taxon>Bacteria</taxon>
        <taxon>Pseudomonadati</taxon>
        <taxon>Pseudomonadota</taxon>
        <taxon>Gammaproteobacteria</taxon>
        <taxon>Enterobacterales</taxon>
        <taxon>Pectobacteriaceae</taxon>
        <taxon>Dickeya</taxon>
        <taxon>Dickeya parazeae</taxon>
    </lineage>
</organism>
<accession>D2BVW4</accession>
<dbReference type="STRING" id="590409.Dd586_3416"/>
<dbReference type="EMBL" id="CP001836">
    <property type="protein sequence ID" value="ACZ78248.1"/>
    <property type="molecule type" value="Genomic_DNA"/>
</dbReference>
<keyword evidence="2" id="KW-1185">Reference proteome</keyword>
<sequence>MGICLPFFCYSTDVGYEDQLNEKLVVRCLSEALVLITLWLAPVW</sequence>
<dbReference type="AlphaFoldDB" id="D2BVW4"/>
<evidence type="ECO:0000313" key="2">
    <source>
        <dbReference type="Proteomes" id="UP000001446"/>
    </source>
</evidence>